<name>A0ABS1RLV9_9RHOB</name>
<dbReference type="Proteomes" id="UP000635853">
    <property type="component" value="Unassembled WGS sequence"/>
</dbReference>
<evidence type="ECO:0000313" key="2">
    <source>
        <dbReference type="Proteomes" id="UP000635853"/>
    </source>
</evidence>
<proteinExistence type="predicted"/>
<comment type="caution">
    <text evidence="1">The sequence shown here is derived from an EMBL/GenBank/DDBJ whole genome shotgun (WGS) entry which is preliminary data.</text>
</comment>
<dbReference type="EMBL" id="JAESIL010000112">
    <property type="protein sequence ID" value="MBL3580124.1"/>
    <property type="molecule type" value="Genomic_DNA"/>
</dbReference>
<keyword evidence="2" id="KW-1185">Reference proteome</keyword>
<reference evidence="2" key="1">
    <citation type="submission" date="2021-01" db="EMBL/GenBank/DDBJ databases">
        <title>Draft genomes of Rhodovulum sulfidophilum.</title>
        <authorList>
            <person name="Guzman M.S."/>
        </authorList>
    </citation>
    <scope>NUCLEOTIDE SEQUENCE [LARGE SCALE GENOMIC DNA]</scope>
    <source>
        <strain evidence="2">AB19</strain>
    </source>
</reference>
<gene>
    <name evidence="1" type="ORF">JMJ92_18510</name>
</gene>
<evidence type="ECO:0008006" key="3">
    <source>
        <dbReference type="Google" id="ProtNLM"/>
    </source>
</evidence>
<evidence type="ECO:0000313" key="1">
    <source>
        <dbReference type="EMBL" id="MBL3580124.1"/>
    </source>
</evidence>
<sequence length="174" mass="18810">MDFWNETWKAEAVAKAAGLPKEKLQLWLGRNHVLGQGMGGGGEKGRHRRFEFRNVMEIAIARALVDQGHRPADAFKAAAVFAYSAVQHPGTPGLPLDPVGGDTFMAVAGDKVTINYLPTGRGAMADFLADLTGPEGNERDLEAFTMVNASAVFRAVCRELTLDSSAILREVKNQ</sequence>
<protein>
    <recommendedName>
        <fullName evidence="3">MerR-like DNA binding protein</fullName>
    </recommendedName>
</protein>
<organism evidence="1 2">
    <name type="scientific">Rhodovulum visakhapatnamense</name>
    <dbReference type="NCBI Taxonomy" id="364297"/>
    <lineage>
        <taxon>Bacteria</taxon>
        <taxon>Pseudomonadati</taxon>
        <taxon>Pseudomonadota</taxon>
        <taxon>Alphaproteobacteria</taxon>
        <taxon>Rhodobacterales</taxon>
        <taxon>Paracoccaceae</taxon>
        <taxon>Rhodovulum</taxon>
    </lineage>
</organism>
<accession>A0ABS1RLV9</accession>
<dbReference type="RefSeq" id="WP_075786838.1">
    <property type="nucleotide sequence ID" value="NZ_JAESIL010000112.1"/>
</dbReference>